<protein>
    <submittedName>
        <fullName evidence="2">Uncharacterized protein</fullName>
    </submittedName>
</protein>
<keyword evidence="1" id="KW-0472">Membrane</keyword>
<keyword evidence="1" id="KW-0812">Transmembrane</keyword>
<feature type="transmembrane region" description="Helical" evidence="1">
    <location>
        <begin position="101"/>
        <end position="121"/>
    </location>
</feature>
<organism evidence="2 3">
    <name type="scientific">Marivirga aurantiaca</name>
    <dbReference type="NCBI Taxonomy" id="2802615"/>
    <lineage>
        <taxon>Bacteria</taxon>
        <taxon>Pseudomonadati</taxon>
        <taxon>Bacteroidota</taxon>
        <taxon>Cytophagia</taxon>
        <taxon>Cytophagales</taxon>
        <taxon>Marivirgaceae</taxon>
        <taxon>Marivirga</taxon>
    </lineage>
</organism>
<feature type="transmembrane region" description="Helical" evidence="1">
    <location>
        <begin position="72"/>
        <end position="95"/>
    </location>
</feature>
<sequence>MKNVFIQSFKLLIMAAVQLAIVFLLSQNEKLSFLIHESAYMMVGFLAISMFLIHLLNIKAFKSDTYERGGQLFAAITTRLLLSMSFVLVMAYLGIEDKLTFIFNFFVLYLSYMLFEIITIMSNLREISAGTDKASKND</sequence>
<accession>A0A935C9W2</accession>
<dbReference type="EMBL" id="JAEQBW010000005">
    <property type="protein sequence ID" value="MBK6265842.1"/>
    <property type="molecule type" value="Genomic_DNA"/>
</dbReference>
<evidence type="ECO:0000313" key="2">
    <source>
        <dbReference type="EMBL" id="MBK6265842.1"/>
    </source>
</evidence>
<dbReference type="AlphaFoldDB" id="A0A935C9W2"/>
<reference evidence="2" key="1">
    <citation type="submission" date="2021-01" db="EMBL/GenBank/DDBJ databases">
        <title>Marivirga aurantiaca sp. nov., isolated from intertidal surface sediments.</title>
        <authorList>
            <person name="Zhang M."/>
        </authorList>
    </citation>
    <scope>NUCLEOTIDE SEQUENCE</scope>
    <source>
        <strain evidence="2">S37H4</strain>
    </source>
</reference>
<feature type="transmembrane region" description="Helical" evidence="1">
    <location>
        <begin position="9"/>
        <end position="27"/>
    </location>
</feature>
<dbReference type="RefSeq" id="WP_201431519.1">
    <property type="nucleotide sequence ID" value="NZ_JAEQBW010000005.1"/>
</dbReference>
<evidence type="ECO:0000256" key="1">
    <source>
        <dbReference type="SAM" id="Phobius"/>
    </source>
</evidence>
<keyword evidence="1" id="KW-1133">Transmembrane helix</keyword>
<keyword evidence="3" id="KW-1185">Reference proteome</keyword>
<comment type="caution">
    <text evidence="2">The sequence shown here is derived from an EMBL/GenBank/DDBJ whole genome shotgun (WGS) entry which is preliminary data.</text>
</comment>
<gene>
    <name evidence="2" type="ORF">JKA74_12430</name>
</gene>
<proteinExistence type="predicted"/>
<name>A0A935C9W2_9BACT</name>
<evidence type="ECO:0000313" key="3">
    <source>
        <dbReference type="Proteomes" id="UP000611723"/>
    </source>
</evidence>
<dbReference type="Proteomes" id="UP000611723">
    <property type="component" value="Unassembled WGS sequence"/>
</dbReference>
<feature type="transmembrane region" description="Helical" evidence="1">
    <location>
        <begin position="39"/>
        <end position="60"/>
    </location>
</feature>